<dbReference type="AlphaFoldDB" id="A0A166X6I3"/>
<dbReference type="EMBL" id="KV417480">
    <property type="protein sequence ID" value="KZP34472.1"/>
    <property type="molecule type" value="Genomic_DNA"/>
</dbReference>
<dbReference type="InterPro" id="IPR052470">
    <property type="entry name" value="ER_Stress-Reg_TF"/>
</dbReference>
<dbReference type="PANTHER" id="PTHR46542:SF1">
    <property type="entry name" value="X-BOX BINDING PROTEIN 1"/>
    <property type="match status" value="1"/>
</dbReference>
<dbReference type="PROSITE" id="PS50217">
    <property type="entry name" value="BZIP"/>
    <property type="match status" value="1"/>
</dbReference>
<keyword evidence="4" id="KW-0804">Transcription</keyword>
<evidence type="ECO:0000259" key="8">
    <source>
        <dbReference type="PROSITE" id="PS50217"/>
    </source>
</evidence>
<protein>
    <recommendedName>
        <fullName evidence="6">X-box-binding protein 1</fullName>
    </recommendedName>
</protein>
<evidence type="ECO:0000256" key="5">
    <source>
        <dbReference type="ARBA" id="ARBA00023242"/>
    </source>
</evidence>
<reference evidence="9 10" key="1">
    <citation type="journal article" date="2016" name="Mol. Biol. Evol.">
        <title>Comparative Genomics of Early-Diverging Mushroom-Forming Fungi Provides Insights into the Origins of Lignocellulose Decay Capabilities.</title>
        <authorList>
            <person name="Nagy L.G."/>
            <person name="Riley R."/>
            <person name="Tritt A."/>
            <person name="Adam C."/>
            <person name="Daum C."/>
            <person name="Floudas D."/>
            <person name="Sun H."/>
            <person name="Yadav J.S."/>
            <person name="Pangilinan J."/>
            <person name="Larsson K.H."/>
            <person name="Matsuura K."/>
            <person name="Barry K."/>
            <person name="Labutti K."/>
            <person name="Kuo R."/>
            <person name="Ohm R.A."/>
            <person name="Bhattacharya S.S."/>
            <person name="Shirouzu T."/>
            <person name="Yoshinaga Y."/>
            <person name="Martin F.M."/>
            <person name="Grigoriev I.V."/>
            <person name="Hibbett D.S."/>
        </authorList>
    </citation>
    <scope>NUCLEOTIDE SEQUENCE [LARGE SCALE GENOMIC DNA]</scope>
    <source>
        <strain evidence="9 10">CBS 109695</strain>
    </source>
</reference>
<dbReference type="CDD" id="cd14812">
    <property type="entry name" value="bZIP_u3"/>
    <property type="match status" value="1"/>
</dbReference>
<evidence type="ECO:0000256" key="4">
    <source>
        <dbReference type="ARBA" id="ARBA00023163"/>
    </source>
</evidence>
<feature type="compositionally biased region" description="Basic and acidic residues" evidence="7">
    <location>
        <begin position="33"/>
        <end position="43"/>
    </location>
</feature>
<feature type="domain" description="BZIP" evidence="8">
    <location>
        <begin position="39"/>
        <end position="82"/>
    </location>
</feature>
<dbReference type="Pfam" id="PF07716">
    <property type="entry name" value="bZIP_2"/>
    <property type="match status" value="1"/>
</dbReference>
<dbReference type="Gene3D" id="1.20.5.170">
    <property type="match status" value="1"/>
</dbReference>
<feature type="region of interest" description="Disordered" evidence="7">
    <location>
        <begin position="1"/>
        <end position="109"/>
    </location>
</feature>
<dbReference type="STRING" id="436010.A0A166X6I3"/>
<keyword evidence="1" id="KW-0832">Ubl conjugation</keyword>
<feature type="compositionally biased region" description="Low complexity" evidence="7">
    <location>
        <begin position="1"/>
        <end position="22"/>
    </location>
</feature>
<keyword evidence="10" id="KW-1185">Reference proteome</keyword>
<dbReference type="Proteomes" id="UP000076532">
    <property type="component" value="Unassembled WGS sequence"/>
</dbReference>
<dbReference type="GO" id="GO:0005634">
    <property type="term" value="C:nucleus"/>
    <property type="evidence" value="ECO:0007669"/>
    <property type="project" value="TreeGrafter"/>
</dbReference>
<keyword evidence="3" id="KW-0238">DNA-binding</keyword>
<sequence>MSSSSSTFSLPSPSYSAQSPSPECEGPPRKRPRSEVSSEERKEARAHRNRIAAQNSRDRRKAHYGQLEQRVAELEEENRLLRAGHNPQSSKSAQDEQDREHARQKENDELRERIKTLEKGWDAVVKALAAQGLPTGISIPTTSTAAPSTPAPQEPFSGPVIVPNQPTYSYPISPSPSNASLTVGVHRGSSPLGGPAAGGPATTNDSQLFTLENFDSLPHTSQHDADNAVSDAAMEDLFREILAPPSPAQAHSALPLPLDSGAEMMMMSTESKTTATGSSGVDWESEAEMQRLLDMLPDIQSASGSLSTMDDGLRASHSGLDFDLESEWDMGASAGISVF</sequence>
<evidence type="ECO:0000256" key="6">
    <source>
        <dbReference type="ARBA" id="ARBA00040165"/>
    </source>
</evidence>
<dbReference type="InterPro" id="IPR004827">
    <property type="entry name" value="bZIP"/>
</dbReference>
<accession>A0A166X6I3</accession>
<dbReference type="SMART" id="SM00338">
    <property type="entry name" value="BRLZ"/>
    <property type="match status" value="1"/>
</dbReference>
<dbReference type="PROSITE" id="PS00036">
    <property type="entry name" value="BZIP_BASIC"/>
    <property type="match status" value="1"/>
</dbReference>
<dbReference type="PANTHER" id="PTHR46542">
    <property type="entry name" value="X-BOX BINDING PROTEIN 1"/>
    <property type="match status" value="1"/>
</dbReference>
<evidence type="ECO:0000256" key="2">
    <source>
        <dbReference type="ARBA" id="ARBA00023015"/>
    </source>
</evidence>
<feature type="compositionally biased region" description="Basic and acidic residues" evidence="7">
    <location>
        <begin position="93"/>
        <end position="109"/>
    </location>
</feature>
<evidence type="ECO:0000313" key="10">
    <source>
        <dbReference type="Proteomes" id="UP000076532"/>
    </source>
</evidence>
<keyword evidence="5" id="KW-0539">Nucleus</keyword>
<dbReference type="OrthoDB" id="295274at2759"/>
<evidence type="ECO:0000313" key="9">
    <source>
        <dbReference type="EMBL" id="KZP34472.1"/>
    </source>
</evidence>
<evidence type="ECO:0000256" key="7">
    <source>
        <dbReference type="SAM" id="MobiDB-lite"/>
    </source>
</evidence>
<dbReference type="GO" id="GO:0000981">
    <property type="term" value="F:DNA-binding transcription factor activity, RNA polymerase II-specific"/>
    <property type="evidence" value="ECO:0007669"/>
    <property type="project" value="TreeGrafter"/>
</dbReference>
<evidence type="ECO:0000256" key="1">
    <source>
        <dbReference type="ARBA" id="ARBA00022843"/>
    </source>
</evidence>
<feature type="compositionally biased region" description="Basic and acidic residues" evidence="7">
    <location>
        <begin position="70"/>
        <end position="80"/>
    </location>
</feature>
<evidence type="ECO:0000256" key="3">
    <source>
        <dbReference type="ARBA" id="ARBA00023125"/>
    </source>
</evidence>
<gene>
    <name evidence="9" type="ORF">FIBSPDRAFT_906537</name>
</gene>
<organism evidence="9 10">
    <name type="scientific">Athelia psychrophila</name>
    <dbReference type="NCBI Taxonomy" id="1759441"/>
    <lineage>
        <taxon>Eukaryota</taxon>
        <taxon>Fungi</taxon>
        <taxon>Dikarya</taxon>
        <taxon>Basidiomycota</taxon>
        <taxon>Agaricomycotina</taxon>
        <taxon>Agaricomycetes</taxon>
        <taxon>Agaricomycetidae</taxon>
        <taxon>Atheliales</taxon>
        <taxon>Atheliaceae</taxon>
        <taxon>Athelia</taxon>
    </lineage>
</organism>
<dbReference type="SUPFAM" id="SSF57959">
    <property type="entry name" value="Leucine zipper domain"/>
    <property type="match status" value="1"/>
</dbReference>
<keyword evidence="2" id="KW-0805">Transcription regulation</keyword>
<dbReference type="GO" id="GO:0000977">
    <property type="term" value="F:RNA polymerase II transcription regulatory region sequence-specific DNA binding"/>
    <property type="evidence" value="ECO:0007669"/>
    <property type="project" value="TreeGrafter"/>
</dbReference>
<name>A0A166X6I3_9AGAM</name>
<proteinExistence type="predicted"/>
<dbReference type="InterPro" id="IPR046347">
    <property type="entry name" value="bZIP_sf"/>
</dbReference>